<keyword evidence="4" id="KW-0645">Protease</keyword>
<comment type="caution">
    <text evidence="19">The sequence shown here is derived from an EMBL/GenBank/DDBJ whole genome shotgun (WGS) entry which is preliminary data.</text>
</comment>
<accession>A0AAW5DVN5</accession>
<keyword evidence="20" id="KW-1185">Reference proteome</keyword>
<dbReference type="SUPFAM" id="SSF49265">
    <property type="entry name" value="Fibronectin type III"/>
    <property type="match status" value="1"/>
</dbReference>
<feature type="domain" description="Fibronectin type-III" evidence="16">
    <location>
        <begin position="697"/>
        <end position="782"/>
    </location>
</feature>
<dbReference type="InterPro" id="IPR023346">
    <property type="entry name" value="Lysozyme-like_dom_sf"/>
</dbReference>
<gene>
    <name evidence="19" type="ORF">MJG50_05165</name>
</gene>
<keyword evidence="9" id="KW-0573">Peptidoglycan synthesis</keyword>
<feature type="region of interest" description="Disordered" evidence="14">
    <location>
        <begin position="772"/>
        <end position="849"/>
    </location>
</feature>
<proteinExistence type="inferred from homology"/>
<feature type="compositionally biased region" description="Acidic residues" evidence="14">
    <location>
        <begin position="814"/>
        <end position="825"/>
    </location>
</feature>
<comment type="similarity">
    <text evidence="1">In the C-terminal section; belongs to the transpeptidase family.</text>
</comment>
<dbReference type="GO" id="GO:0008658">
    <property type="term" value="F:penicillin binding"/>
    <property type="evidence" value="ECO:0007669"/>
    <property type="project" value="InterPro"/>
</dbReference>
<keyword evidence="15" id="KW-0472">Membrane</keyword>
<dbReference type="GO" id="GO:0006508">
    <property type="term" value="P:proteolysis"/>
    <property type="evidence" value="ECO:0007669"/>
    <property type="project" value="UniProtKB-KW"/>
</dbReference>
<dbReference type="PANTHER" id="PTHR32282">
    <property type="entry name" value="BINDING PROTEIN TRANSPEPTIDASE, PUTATIVE-RELATED"/>
    <property type="match status" value="1"/>
</dbReference>
<keyword evidence="15" id="KW-1133">Transmembrane helix</keyword>
<evidence type="ECO:0000256" key="1">
    <source>
        <dbReference type="ARBA" id="ARBA00007090"/>
    </source>
</evidence>
<dbReference type="InterPro" id="IPR050396">
    <property type="entry name" value="Glycosyltr_51/Transpeptidase"/>
</dbReference>
<evidence type="ECO:0000256" key="10">
    <source>
        <dbReference type="ARBA" id="ARBA00023268"/>
    </source>
</evidence>
<evidence type="ECO:0000313" key="19">
    <source>
        <dbReference type="EMBL" id="MCH1624707.1"/>
    </source>
</evidence>
<dbReference type="SUPFAM" id="SSF53955">
    <property type="entry name" value="Lysozyme-like"/>
    <property type="match status" value="1"/>
</dbReference>
<comment type="catalytic activity">
    <reaction evidence="13">
        <text>[GlcNAc-(1-&gt;4)-Mur2Ac(oyl-L-Ala-gamma-D-Glu-L-Lys-D-Ala-D-Ala)](n)-di-trans,octa-cis-undecaprenyl diphosphate + beta-D-GlcNAc-(1-&gt;4)-Mur2Ac(oyl-L-Ala-gamma-D-Glu-L-Lys-D-Ala-D-Ala)-di-trans,octa-cis-undecaprenyl diphosphate = [GlcNAc-(1-&gt;4)-Mur2Ac(oyl-L-Ala-gamma-D-Glu-L-Lys-D-Ala-D-Ala)](n+1)-di-trans,octa-cis-undecaprenyl diphosphate + di-trans,octa-cis-undecaprenyl diphosphate + H(+)</text>
        <dbReference type="Rhea" id="RHEA:23708"/>
        <dbReference type="Rhea" id="RHEA-COMP:9602"/>
        <dbReference type="Rhea" id="RHEA-COMP:9603"/>
        <dbReference type="ChEBI" id="CHEBI:15378"/>
        <dbReference type="ChEBI" id="CHEBI:58405"/>
        <dbReference type="ChEBI" id="CHEBI:60033"/>
        <dbReference type="ChEBI" id="CHEBI:78435"/>
        <dbReference type="EC" id="2.4.99.28"/>
    </reaction>
</comment>
<name>A0AAW5DVN5_9BACI</name>
<feature type="domain" description="Penicillin-binding protein transpeptidase" evidence="17">
    <location>
        <begin position="349"/>
        <end position="632"/>
    </location>
</feature>
<dbReference type="InterPro" id="IPR036950">
    <property type="entry name" value="PBP_transglycosylase"/>
</dbReference>
<feature type="domain" description="Glycosyl transferase family 51" evidence="18">
    <location>
        <begin position="82"/>
        <end position="257"/>
    </location>
</feature>
<comment type="catalytic activity">
    <reaction evidence="12">
        <text>Preferential cleavage: (Ac)2-L-Lys-D-Ala-|-D-Ala. Also transpeptidation of peptidyl-alanyl moieties that are N-acyl substituents of D-alanine.</text>
        <dbReference type="EC" id="3.4.16.4"/>
    </reaction>
</comment>
<evidence type="ECO:0000259" key="16">
    <source>
        <dbReference type="Pfam" id="PF00041"/>
    </source>
</evidence>
<evidence type="ECO:0000256" key="13">
    <source>
        <dbReference type="ARBA" id="ARBA00049902"/>
    </source>
</evidence>
<dbReference type="Gene3D" id="3.40.710.10">
    <property type="entry name" value="DD-peptidase/beta-lactamase superfamily"/>
    <property type="match status" value="1"/>
</dbReference>
<keyword evidence="6" id="KW-0808">Transferase</keyword>
<comment type="similarity">
    <text evidence="2">In the N-terminal section; belongs to the glycosyltransferase 51 family.</text>
</comment>
<keyword evidence="10" id="KW-0511">Multifunctional enzyme</keyword>
<feature type="compositionally biased region" description="Low complexity" evidence="14">
    <location>
        <begin position="778"/>
        <end position="802"/>
    </location>
</feature>
<keyword evidence="8" id="KW-0133">Cell shape</keyword>
<evidence type="ECO:0000259" key="18">
    <source>
        <dbReference type="Pfam" id="PF00912"/>
    </source>
</evidence>
<dbReference type="InterPro" id="IPR036116">
    <property type="entry name" value="FN3_sf"/>
</dbReference>
<feature type="transmembrane region" description="Helical" evidence="15">
    <location>
        <begin position="35"/>
        <end position="58"/>
    </location>
</feature>
<evidence type="ECO:0000259" key="17">
    <source>
        <dbReference type="Pfam" id="PF00905"/>
    </source>
</evidence>
<protein>
    <submittedName>
        <fullName evidence="19">PBP1A family penicillin-binding protein</fullName>
    </submittedName>
</protein>
<dbReference type="Proteomes" id="UP001431131">
    <property type="component" value="Unassembled WGS sequence"/>
</dbReference>
<evidence type="ECO:0000256" key="8">
    <source>
        <dbReference type="ARBA" id="ARBA00022960"/>
    </source>
</evidence>
<evidence type="ECO:0000256" key="5">
    <source>
        <dbReference type="ARBA" id="ARBA00022676"/>
    </source>
</evidence>
<keyword evidence="5" id="KW-0328">Glycosyltransferase</keyword>
<dbReference type="Gene3D" id="1.10.3810.10">
    <property type="entry name" value="Biosynthetic peptidoglycan transglycosylase-like"/>
    <property type="match status" value="1"/>
</dbReference>
<keyword evidence="7" id="KW-0378">Hydrolase</keyword>
<dbReference type="GO" id="GO:0009252">
    <property type="term" value="P:peptidoglycan biosynthetic process"/>
    <property type="evidence" value="ECO:0007669"/>
    <property type="project" value="UniProtKB-KW"/>
</dbReference>
<dbReference type="Pfam" id="PF00912">
    <property type="entry name" value="Transgly"/>
    <property type="match status" value="1"/>
</dbReference>
<dbReference type="InterPro" id="IPR013783">
    <property type="entry name" value="Ig-like_fold"/>
</dbReference>
<reference evidence="19" key="1">
    <citation type="submission" date="2022-02" db="EMBL/GenBank/DDBJ databases">
        <title>Fredinandcohnia quinoae sp. nov. isolated from Chenopodium quinoa seeds.</title>
        <authorList>
            <person name="Saati-Santamaria Z."/>
            <person name="Flores-Felix J.D."/>
            <person name="Igual J.M."/>
            <person name="Velazquez E."/>
            <person name="Garcia-Fraile P."/>
            <person name="Martinez-Molina E."/>
        </authorList>
    </citation>
    <scope>NUCLEOTIDE SEQUENCE</scope>
    <source>
        <strain evidence="19">SECRCQ15</strain>
    </source>
</reference>
<dbReference type="GO" id="GO:0008955">
    <property type="term" value="F:peptidoglycan glycosyltransferase activity"/>
    <property type="evidence" value="ECO:0007669"/>
    <property type="project" value="UniProtKB-EC"/>
</dbReference>
<dbReference type="EMBL" id="JAKTTI010000005">
    <property type="protein sequence ID" value="MCH1624707.1"/>
    <property type="molecule type" value="Genomic_DNA"/>
</dbReference>
<keyword evidence="3" id="KW-0121">Carboxypeptidase</keyword>
<dbReference type="SUPFAM" id="SSF56601">
    <property type="entry name" value="beta-lactamase/transpeptidase-like"/>
    <property type="match status" value="1"/>
</dbReference>
<dbReference type="InterPro" id="IPR003961">
    <property type="entry name" value="FN3_dom"/>
</dbReference>
<keyword evidence="11" id="KW-0961">Cell wall biogenesis/degradation</keyword>
<feature type="compositionally biased region" description="Gly residues" evidence="14">
    <location>
        <begin position="803"/>
        <end position="813"/>
    </location>
</feature>
<evidence type="ECO:0000256" key="15">
    <source>
        <dbReference type="SAM" id="Phobius"/>
    </source>
</evidence>
<feature type="region of interest" description="Disordered" evidence="14">
    <location>
        <begin position="1"/>
        <end position="27"/>
    </location>
</feature>
<evidence type="ECO:0000256" key="12">
    <source>
        <dbReference type="ARBA" id="ARBA00034000"/>
    </source>
</evidence>
<evidence type="ECO:0000256" key="7">
    <source>
        <dbReference type="ARBA" id="ARBA00022801"/>
    </source>
</evidence>
<evidence type="ECO:0000256" key="2">
    <source>
        <dbReference type="ARBA" id="ARBA00007739"/>
    </source>
</evidence>
<dbReference type="Gene3D" id="2.60.40.10">
    <property type="entry name" value="Immunoglobulins"/>
    <property type="match status" value="1"/>
</dbReference>
<evidence type="ECO:0000256" key="4">
    <source>
        <dbReference type="ARBA" id="ARBA00022670"/>
    </source>
</evidence>
<dbReference type="NCBIfam" id="TIGR02074">
    <property type="entry name" value="PBP_1a_fam"/>
    <property type="match status" value="1"/>
</dbReference>
<feature type="compositionally biased region" description="Basic and acidic residues" evidence="14">
    <location>
        <begin position="1"/>
        <end position="13"/>
    </location>
</feature>
<keyword evidence="15" id="KW-0812">Transmembrane</keyword>
<dbReference type="InterPro" id="IPR001460">
    <property type="entry name" value="PCN-bd_Tpept"/>
</dbReference>
<feature type="compositionally biased region" description="Polar residues" evidence="14">
    <location>
        <begin position="840"/>
        <end position="849"/>
    </location>
</feature>
<dbReference type="Pfam" id="PF00905">
    <property type="entry name" value="Transpeptidase"/>
    <property type="match status" value="1"/>
</dbReference>
<dbReference type="AlphaFoldDB" id="A0AAW5DVN5"/>
<evidence type="ECO:0000256" key="11">
    <source>
        <dbReference type="ARBA" id="ARBA00023316"/>
    </source>
</evidence>
<dbReference type="RefSeq" id="WP_240253348.1">
    <property type="nucleotide sequence ID" value="NZ_JAKTTI010000005.1"/>
</dbReference>
<dbReference type="PANTHER" id="PTHR32282:SF29">
    <property type="entry name" value="PENICILLIN-BINDING PROTEIN 1A"/>
    <property type="match status" value="1"/>
</dbReference>
<evidence type="ECO:0000256" key="3">
    <source>
        <dbReference type="ARBA" id="ARBA00022645"/>
    </source>
</evidence>
<dbReference type="GO" id="GO:0030288">
    <property type="term" value="C:outer membrane-bounded periplasmic space"/>
    <property type="evidence" value="ECO:0007669"/>
    <property type="project" value="TreeGrafter"/>
</dbReference>
<evidence type="ECO:0000256" key="6">
    <source>
        <dbReference type="ARBA" id="ARBA00022679"/>
    </source>
</evidence>
<dbReference type="CDD" id="cd00063">
    <property type="entry name" value="FN3"/>
    <property type="match status" value="1"/>
</dbReference>
<organism evidence="19 20">
    <name type="scientific">Fredinandcohnia quinoae</name>
    <dbReference type="NCBI Taxonomy" id="2918902"/>
    <lineage>
        <taxon>Bacteria</taxon>
        <taxon>Bacillati</taxon>
        <taxon>Bacillota</taxon>
        <taxon>Bacilli</taxon>
        <taxon>Bacillales</taxon>
        <taxon>Bacillaceae</taxon>
        <taxon>Fredinandcohnia</taxon>
    </lineage>
</organism>
<dbReference type="GO" id="GO:0008360">
    <property type="term" value="P:regulation of cell shape"/>
    <property type="evidence" value="ECO:0007669"/>
    <property type="project" value="UniProtKB-KW"/>
</dbReference>
<evidence type="ECO:0000256" key="14">
    <source>
        <dbReference type="SAM" id="MobiDB-lite"/>
    </source>
</evidence>
<sequence length="849" mass="93335">MTEKYQSREERRKSQGNNNKKKQPKKQKRSLFKRILIIMFSLGILFMVAGAITFFVLASGAPPLDEALLKDPLSSKVYDINGKKIYEFGAEKRTFVPIDEIPDDLKNAVIAVEDARFYKHHGLDVIRLGGAVIANITEGYGAEGASTISQQVIKNSFFTQDKKLKRKVQELWMAFQLERKYSKEQILEMYLNKIYYGVGNTYGVAKAAELYYGKTLDELTLEESAFIAGVGNNPGLFNPYTHPERAEKRRNIVLNLMEKNNFITKEEATAAKTTAIDATLVASKEESQPIDSFLDQVKKELKEQGGIDVYTAGLKIYTSFDPDAQAHIDSLLNNEGDVQFPNDEFQAGIALIDTQTGEIRALGGGRNQSANSRINFAIDPLNQPGSTIKPIIDYGPAIENLKWSTYHQIVDEPTTYTGSDKKINNVDFKYLGQMTIRTALAKSRNTTAVKTFREVGGKKAREFAVNLGMPFSENEVNEAYAIGGTEGGISPLQMAGAYAAFGNNGNFNKPHAVKKIIYPDDTEVVMAPESVPVMKEATAFMITDMLKSVLEPGGSAAGYDVSGLPIAGKTGTTNYDSKTAQKYNIESGVPDVWFSGYTTNYTISIWTGYKDNITPIKNKERNIAKQLFRDIITYVSKDKDTKDFVKPNSVVKVGVEKGTNPAKLPSEFTPKEDIVYEYFIKGTEPTEISDKYDKLTSPTDLVATYNAEKNEIALSWNFPKDKLDGISFEVSASIDEGPGIVQGTLKDLTYTMVNPIPGAIYSFTIVAVSDDNKENRSDPISSKIEIPIIPDITNPGDDNGNGNDNGEGNGNGDGNDDGNGDDDTGIDIPDIPPLPPGDVNDQSNGRKGN</sequence>
<dbReference type="Pfam" id="PF00041">
    <property type="entry name" value="fn3"/>
    <property type="match status" value="1"/>
</dbReference>
<evidence type="ECO:0000256" key="9">
    <source>
        <dbReference type="ARBA" id="ARBA00022984"/>
    </source>
</evidence>
<dbReference type="GO" id="GO:0009002">
    <property type="term" value="F:serine-type D-Ala-D-Ala carboxypeptidase activity"/>
    <property type="evidence" value="ECO:0007669"/>
    <property type="project" value="UniProtKB-EC"/>
</dbReference>
<dbReference type="InterPro" id="IPR012338">
    <property type="entry name" value="Beta-lactam/transpept-like"/>
</dbReference>
<dbReference type="GO" id="GO:0071555">
    <property type="term" value="P:cell wall organization"/>
    <property type="evidence" value="ECO:0007669"/>
    <property type="project" value="UniProtKB-KW"/>
</dbReference>
<evidence type="ECO:0000313" key="20">
    <source>
        <dbReference type="Proteomes" id="UP001431131"/>
    </source>
</evidence>
<dbReference type="FunFam" id="1.10.3810.10:FF:000001">
    <property type="entry name" value="Penicillin-binding protein 1A"/>
    <property type="match status" value="1"/>
</dbReference>
<dbReference type="InterPro" id="IPR001264">
    <property type="entry name" value="Glyco_trans_51"/>
</dbReference>